<keyword evidence="3" id="KW-0560">Oxidoreductase</keyword>
<gene>
    <name evidence="3" type="ORF">QWY15_11920</name>
</gene>
<dbReference type="Gene3D" id="3.40.50.720">
    <property type="entry name" value="NAD(P)-binding Rossmann-like Domain"/>
    <property type="match status" value="1"/>
</dbReference>
<dbReference type="EC" id="1.-.-.-" evidence="3"/>
<dbReference type="InterPro" id="IPR036291">
    <property type="entry name" value="NAD(P)-bd_dom_sf"/>
</dbReference>
<dbReference type="InterPro" id="IPR013154">
    <property type="entry name" value="ADH-like_N"/>
</dbReference>
<name>A0ABT8MSW7_9BACL</name>
<evidence type="ECO:0000256" key="1">
    <source>
        <dbReference type="ARBA" id="ARBA00022857"/>
    </source>
</evidence>
<dbReference type="Gene3D" id="3.90.180.10">
    <property type="entry name" value="Medium-chain alcohol dehydrogenases, catalytic domain"/>
    <property type="match status" value="1"/>
</dbReference>
<dbReference type="EMBL" id="JAUJWW010000005">
    <property type="protein sequence ID" value="MDN7228006.1"/>
    <property type="molecule type" value="Genomic_DNA"/>
</dbReference>
<keyword evidence="4" id="KW-1185">Reference proteome</keyword>
<sequence>MEKQMNAAVLHRFGGPEEFRMEQVPLPEIAANEVLIKLQYSAVSSWDVFEREGGYAEMLGLEPSFPYILGSEGAGTVEAIGKDVDGFKKGDSVYTASFLNANGGTYAEYAAVGAQYVSLIPKSLGMREASAILGVGLTALRGLEDVLNLQKGGTILILGASGGVGHMAVQLAKMMGAEVIAVASGDDGIDLVQQLGIEKVVNGRSANALEQIKALVPNGIDNALFTAGGKLAQDLLELVRNEGRVAYPNGVQLDVNTAANLKVSAYNGEPEGEIIARLNHYIESKALTVHIAKEFQLEEIQAAHEALADHYSGKLIVGIDHE</sequence>
<keyword evidence="1" id="KW-0521">NADP</keyword>
<proteinExistence type="predicted"/>
<dbReference type="Proteomes" id="UP001172054">
    <property type="component" value="Unassembled WGS sequence"/>
</dbReference>
<evidence type="ECO:0000313" key="4">
    <source>
        <dbReference type="Proteomes" id="UP001172054"/>
    </source>
</evidence>
<dbReference type="RefSeq" id="WP_301726542.1">
    <property type="nucleotide sequence ID" value="NZ_JAUJWW010000005.1"/>
</dbReference>
<evidence type="ECO:0000313" key="3">
    <source>
        <dbReference type="EMBL" id="MDN7228006.1"/>
    </source>
</evidence>
<dbReference type="CDD" id="cd05289">
    <property type="entry name" value="MDR_like_2"/>
    <property type="match status" value="1"/>
</dbReference>
<dbReference type="Pfam" id="PF08240">
    <property type="entry name" value="ADH_N"/>
    <property type="match status" value="1"/>
</dbReference>
<feature type="domain" description="Enoyl reductase (ER)" evidence="2">
    <location>
        <begin position="14"/>
        <end position="317"/>
    </location>
</feature>
<dbReference type="SUPFAM" id="SSF51735">
    <property type="entry name" value="NAD(P)-binding Rossmann-fold domains"/>
    <property type="match status" value="1"/>
</dbReference>
<comment type="caution">
    <text evidence="3">The sequence shown here is derived from an EMBL/GenBank/DDBJ whole genome shotgun (WGS) entry which is preliminary data.</text>
</comment>
<dbReference type="InterPro" id="IPR051603">
    <property type="entry name" value="Zinc-ADH_QOR/CCCR"/>
</dbReference>
<dbReference type="InterPro" id="IPR013149">
    <property type="entry name" value="ADH-like_C"/>
</dbReference>
<reference evidence="3 4" key="1">
    <citation type="submission" date="2023-06" db="EMBL/GenBank/DDBJ databases">
        <title>Novel species in genus Planococcus.</title>
        <authorList>
            <person name="Ning S."/>
        </authorList>
    </citation>
    <scope>NUCLEOTIDE SEQUENCE [LARGE SCALE GENOMIC DNA]</scope>
    <source>
        <strain evidence="3 4">N064</strain>
    </source>
</reference>
<accession>A0ABT8MSW7</accession>
<dbReference type="SMART" id="SM00829">
    <property type="entry name" value="PKS_ER"/>
    <property type="match status" value="1"/>
</dbReference>
<dbReference type="PANTHER" id="PTHR44154">
    <property type="entry name" value="QUINONE OXIDOREDUCTASE"/>
    <property type="match status" value="1"/>
</dbReference>
<organism evidence="3 4">
    <name type="scientific">Planococcus liqunii</name>
    <dbReference type="NCBI Taxonomy" id="3058394"/>
    <lineage>
        <taxon>Bacteria</taxon>
        <taxon>Bacillati</taxon>
        <taxon>Bacillota</taxon>
        <taxon>Bacilli</taxon>
        <taxon>Bacillales</taxon>
        <taxon>Caryophanaceae</taxon>
        <taxon>Planococcus</taxon>
    </lineage>
</organism>
<evidence type="ECO:0000259" key="2">
    <source>
        <dbReference type="SMART" id="SM00829"/>
    </source>
</evidence>
<dbReference type="GO" id="GO:0016491">
    <property type="term" value="F:oxidoreductase activity"/>
    <property type="evidence" value="ECO:0007669"/>
    <property type="project" value="UniProtKB-KW"/>
</dbReference>
<dbReference type="InterPro" id="IPR020843">
    <property type="entry name" value="ER"/>
</dbReference>
<dbReference type="PANTHER" id="PTHR44154:SF1">
    <property type="entry name" value="QUINONE OXIDOREDUCTASE"/>
    <property type="match status" value="1"/>
</dbReference>
<protein>
    <submittedName>
        <fullName evidence="3">NADP-dependent oxidoreductase</fullName>
        <ecNumber evidence="3">1.-.-.-</ecNumber>
    </submittedName>
</protein>
<dbReference type="SUPFAM" id="SSF50129">
    <property type="entry name" value="GroES-like"/>
    <property type="match status" value="1"/>
</dbReference>
<dbReference type="InterPro" id="IPR011032">
    <property type="entry name" value="GroES-like_sf"/>
</dbReference>
<dbReference type="Pfam" id="PF00107">
    <property type="entry name" value="ADH_zinc_N"/>
    <property type="match status" value="1"/>
</dbReference>